<dbReference type="KEGG" id="nah:F5544_42010"/>
<keyword evidence="3" id="KW-1185">Reference proteome</keyword>
<dbReference type="EMBL" id="CP046172">
    <property type="protein sequence ID" value="QIS16211.1"/>
    <property type="molecule type" value="Genomic_DNA"/>
</dbReference>
<organism evidence="2 3">
    <name type="scientific">Nocardia arthritidis</name>
    <dbReference type="NCBI Taxonomy" id="228602"/>
    <lineage>
        <taxon>Bacteria</taxon>
        <taxon>Bacillati</taxon>
        <taxon>Actinomycetota</taxon>
        <taxon>Actinomycetes</taxon>
        <taxon>Mycobacteriales</taxon>
        <taxon>Nocardiaceae</taxon>
        <taxon>Nocardia</taxon>
    </lineage>
</organism>
<keyword evidence="1" id="KW-0732">Signal</keyword>
<dbReference type="Gene3D" id="2.120.10.30">
    <property type="entry name" value="TolB, C-terminal domain"/>
    <property type="match status" value="1"/>
</dbReference>
<dbReference type="Proteomes" id="UP000503540">
    <property type="component" value="Chromosome"/>
</dbReference>
<gene>
    <name evidence="2" type="ORF">F5544_42010</name>
</gene>
<dbReference type="PANTHER" id="PTHR31460">
    <property type="match status" value="1"/>
</dbReference>
<evidence type="ECO:0000256" key="1">
    <source>
        <dbReference type="SAM" id="SignalP"/>
    </source>
</evidence>
<name>A0A6G9YSR8_9NOCA</name>
<accession>A0A6G9YSR8</accession>
<dbReference type="RefSeq" id="WP_167478325.1">
    <property type="nucleotide sequence ID" value="NZ_CP046172.1"/>
</dbReference>
<evidence type="ECO:0000313" key="2">
    <source>
        <dbReference type="EMBL" id="QIS16211.1"/>
    </source>
</evidence>
<feature type="signal peptide" evidence="1">
    <location>
        <begin position="1"/>
        <end position="27"/>
    </location>
</feature>
<reference evidence="2 3" key="1">
    <citation type="journal article" date="2019" name="ACS Chem. Biol.">
        <title>Identification and Mobilization of a Cryptic Antibiotic Biosynthesis Gene Locus from a Human-Pathogenic Nocardia Isolate.</title>
        <authorList>
            <person name="Herisse M."/>
            <person name="Ishida K."/>
            <person name="Porter J.L."/>
            <person name="Howden B."/>
            <person name="Hertweck C."/>
            <person name="Stinear T.P."/>
            <person name="Pidot S.J."/>
        </authorList>
    </citation>
    <scope>NUCLEOTIDE SEQUENCE [LARGE SCALE GENOMIC DNA]</scope>
    <source>
        <strain evidence="2 3">AUSMDU00012717</strain>
    </source>
</reference>
<dbReference type="SUPFAM" id="SSF63829">
    <property type="entry name" value="Calcium-dependent phosphotriesterase"/>
    <property type="match status" value="1"/>
</dbReference>
<dbReference type="InterPro" id="IPR011042">
    <property type="entry name" value="6-blade_b-propeller_TolB-like"/>
</dbReference>
<sequence>MSHLLRRGLASIAIVICGLTDQAIATAANDPSIAVAYALPGDRAYPESIAVDPRNGDTYVSSYTTGAVFRAASGAATAETFLAPGADGRNTANGVKVDPAGRLWVIDSTAGVSVYDTVTHARLARFTVAATNPFFVNDLAFTADGTAYLTDSKRPVVYRVTPGQFAEATANGGCGELIPAMDLGAVVPPHGPDAFTLNGIAVDPTGRYLLTVDMTGGGLFRASLNPGDPNPVRKVTLNGGDMKAADGIELRGETLWVAHNSTNSISRWRLSDDGATATQEQRFTDQSLRVPTGLVHVGDRLLVTASQFDKGGPMGQGTPTLPFAVLDVSGI</sequence>
<dbReference type="AlphaFoldDB" id="A0A6G9YSR8"/>
<feature type="chain" id="PRO_5026222937" evidence="1">
    <location>
        <begin position="28"/>
        <end position="331"/>
    </location>
</feature>
<proteinExistence type="predicted"/>
<evidence type="ECO:0000313" key="3">
    <source>
        <dbReference type="Proteomes" id="UP000503540"/>
    </source>
</evidence>
<protein>
    <submittedName>
        <fullName evidence="2">Superoxide dismutase</fullName>
    </submittedName>
</protein>
<dbReference type="PANTHER" id="PTHR31460:SF3">
    <property type="entry name" value="MESOCENTIN"/>
    <property type="match status" value="1"/>
</dbReference>
<dbReference type="InterPro" id="IPR053224">
    <property type="entry name" value="Sensory_adhesion_molecule"/>
</dbReference>